<evidence type="ECO:0000256" key="1">
    <source>
        <dbReference type="SAM" id="MobiDB-lite"/>
    </source>
</evidence>
<name>A0ABD3H2P2_9MARC</name>
<proteinExistence type="predicted"/>
<evidence type="ECO:0008006" key="4">
    <source>
        <dbReference type="Google" id="ProtNLM"/>
    </source>
</evidence>
<dbReference type="EMBL" id="JBJQOH010000006">
    <property type="protein sequence ID" value="KAL3684697.1"/>
    <property type="molecule type" value="Genomic_DNA"/>
</dbReference>
<keyword evidence="3" id="KW-1185">Reference proteome</keyword>
<feature type="region of interest" description="Disordered" evidence="1">
    <location>
        <begin position="238"/>
        <end position="285"/>
    </location>
</feature>
<feature type="compositionally biased region" description="Basic and acidic residues" evidence="1">
    <location>
        <begin position="240"/>
        <end position="260"/>
    </location>
</feature>
<reference evidence="2 3" key="1">
    <citation type="submission" date="2024-09" db="EMBL/GenBank/DDBJ databases">
        <title>Chromosome-scale assembly of Riccia sorocarpa.</title>
        <authorList>
            <person name="Paukszto L."/>
        </authorList>
    </citation>
    <scope>NUCLEOTIDE SEQUENCE [LARGE SCALE GENOMIC DNA]</scope>
    <source>
        <strain evidence="2">LP-2024</strain>
        <tissue evidence="2">Aerial parts of the thallus</tissue>
    </source>
</reference>
<accession>A0ABD3H2P2</accession>
<dbReference type="AlphaFoldDB" id="A0ABD3H2P2"/>
<feature type="compositionally biased region" description="Low complexity" evidence="1">
    <location>
        <begin position="261"/>
        <end position="285"/>
    </location>
</feature>
<evidence type="ECO:0000313" key="3">
    <source>
        <dbReference type="Proteomes" id="UP001633002"/>
    </source>
</evidence>
<sequence>MGRSMTADFQHLERGARQGRLKTLQDLRSDSSSLEFSRLVGWNWADVQNPEVKSWLENVKVEDRKLSGIPGWKWTRGCFCTGSKAAQWGIAEGWCPWCNQEQETLVHLLWTCRRIHGRVDWIKDTLAALGDRPGTLLQVIDLALRKHNTQPSVLILLGEHCKVCWTERNKFIFDQQTFFAAPQQILAITEDNCKAVWRKARGDHADRVKSKDMDFMDTARNCWRERRARQGRVEALLRAAAREESGDASTRSEHTSHDEGSSSVDSSASESESSSDSGTSYSSSQ</sequence>
<evidence type="ECO:0000313" key="2">
    <source>
        <dbReference type="EMBL" id="KAL3684697.1"/>
    </source>
</evidence>
<comment type="caution">
    <text evidence="2">The sequence shown here is derived from an EMBL/GenBank/DDBJ whole genome shotgun (WGS) entry which is preliminary data.</text>
</comment>
<organism evidence="2 3">
    <name type="scientific">Riccia sorocarpa</name>
    <dbReference type="NCBI Taxonomy" id="122646"/>
    <lineage>
        <taxon>Eukaryota</taxon>
        <taxon>Viridiplantae</taxon>
        <taxon>Streptophyta</taxon>
        <taxon>Embryophyta</taxon>
        <taxon>Marchantiophyta</taxon>
        <taxon>Marchantiopsida</taxon>
        <taxon>Marchantiidae</taxon>
        <taxon>Marchantiales</taxon>
        <taxon>Ricciaceae</taxon>
        <taxon>Riccia</taxon>
    </lineage>
</organism>
<protein>
    <recommendedName>
        <fullName evidence="4">Reverse transcriptase zinc-binding domain-containing protein</fullName>
    </recommendedName>
</protein>
<dbReference type="Proteomes" id="UP001633002">
    <property type="component" value="Unassembled WGS sequence"/>
</dbReference>
<gene>
    <name evidence="2" type="ORF">R1sor_002719</name>
</gene>